<keyword evidence="2" id="KW-0574">Periplasm</keyword>
<evidence type="ECO:0000256" key="2">
    <source>
        <dbReference type="ARBA" id="ARBA00022764"/>
    </source>
</evidence>
<dbReference type="Gene3D" id="3.40.190.10">
    <property type="entry name" value="Periplasmic binding protein-like II"/>
    <property type="match status" value="2"/>
</dbReference>
<dbReference type="STRING" id="266779.Meso_3744"/>
<dbReference type="InterPro" id="IPR006059">
    <property type="entry name" value="SBP"/>
</dbReference>
<dbReference type="eggNOG" id="COG0687">
    <property type="taxonomic scope" value="Bacteria"/>
</dbReference>
<dbReference type="SUPFAM" id="SSF53850">
    <property type="entry name" value="Periplasmic binding protein-like II"/>
    <property type="match status" value="1"/>
</dbReference>
<evidence type="ECO:0000313" key="3">
    <source>
        <dbReference type="EMBL" id="ABG65112.1"/>
    </source>
</evidence>
<evidence type="ECO:0000256" key="1">
    <source>
        <dbReference type="ARBA" id="ARBA00022729"/>
    </source>
</evidence>
<dbReference type="GO" id="GO:0030976">
    <property type="term" value="F:thiamine pyrophosphate binding"/>
    <property type="evidence" value="ECO:0007669"/>
    <property type="project" value="TreeGrafter"/>
</dbReference>
<sequence precursor="true">MKISRRQVMTSAGAATLLSFVPSIGRAQNKRITATTYAGAFDEAMQNAFVKPFVERTGIQVDFLMGNSLQWLSQVEASPQNPPIDVVLISSALMNDTAEKGLFEAPSVEKVPNMAHVDPIFVKANAGGAVAFNYGFHGIAYHKERVAEPPKTFIEFIERTKAGDWMAGLPGINYPATFTVVIWRLNQLLGGEIDDITPVIETLKEMRENTVFWANFSDFESQMQTGEIDISLFPDGRAWAMVDAGADWLGFYSPEEGGVLGPTAAAKPLNAKPEAWQFINELLDPKGQAAFADRMNYGMTNETTVYPDKFAARRVDWRDLTVPPFSEISARIPEWTERWNKEIGA</sequence>
<dbReference type="GO" id="GO:0030288">
    <property type="term" value="C:outer membrane-bounded periplasmic space"/>
    <property type="evidence" value="ECO:0007669"/>
    <property type="project" value="TreeGrafter"/>
</dbReference>
<dbReference type="GO" id="GO:0015888">
    <property type="term" value="P:thiamine transport"/>
    <property type="evidence" value="ECO:0007669"/>
    <property type="project" value="TreeGrafter"/>
</dbReference>
<dbReference type="GO" id="GO:0030975">
    <property type="term" value="F:thiamine binding"/>
    <property type="evidence" value="ECO:0007669"/>
    <property type="project" value="TreeGrafter"/>
</dbReference>
<dbReference type="PANTHER" id="PTHR30006">
    <property type="entry name" value="THIAMINE-BINDING PERIPLASMIC PROTEIN-RELATED"/>
    <property type="match status" value="1"/>
</dbReference>
<dbReference type="OrthoDB" id="9769319at2"/>
<protein>
    <submittedName>
        <fullName evidence="3">Twin-arginine translocation pathway signal</fullName>
    </submittedName>
</protein>
<reference evidence="3" key="1">
    <citation type="submission" date="2006-06" db="EMBL/GenBank/DDBJ databases">
        <title>Complete sequence of chromosome of Chelativorans sp. BNC1.</title>
        <authorList>
            <consortium name="US DOE Joint Genome Institute"/>
            <person name="Copeland A."/>
            <person name="Lucas S."/>
            <person name="Lapidus A."/>
            <person name="Barry K."/>
            <person name="Detter J.C."/>
            <person name="Glavina del Rio T."/>
            <person name="Hammon N."/>
            <person name="Israni S."/>
            <person name="Dalin E."/>
            <person name="Tice H."/>
            <person name="Pitluck S."/>
            <person name="Chertkov O."/>
            <person name="Brettin T."/>
            <person name="Bruce D."/>
            <person name="Han C."/>
            <person name="Tapia R."/>
            <person name="Gilna P."/>
            <person name="Schmutz J."/>
            <person name="Larimer F."/>
            <person name="Land M."/>
            <person name="Hauser L."/>
            <person name="Kyrpides N."/>
            <person name="Mikhailova N."/>
            <person name="Richardson P."/>
        </authorList>
    </citation>
    <scope>NUCLEOTIDE SEQUENCE</scope>
    <source>
        <strain evidence="3">BNC1</strain>
    </source>
</reference>
<gene>
    <name evidence="3" type="ordered locus">Meso_3744</name>
</gene>
<proteinExistence type="predicted"/>
<name>Q11BW3_CHESB</name>
<accession>Q11BW3</accession>
<dbReference type="HOGENOM" id="CLU_026974_4_2_5"/>
<organism evidence="3">
    <name type="scientific">Chelativorans sp. (strain BNC1)</name>
    <dbReference type="NCBI Taxonomy" id="266779"/>
    <lineage>
        <taxon>Bacteria</taxon>
        <taxon>Pseudomonadati</taxon>
        <taxon>Pseudomonadota</taxon>
        <taxon>Alphaproteobacteria</taxon>
        <taxon>Hyphomicrobiales</taxon>
        <taxon>Phyllobacteriaceae</taxon>
        <taxon>Chelativorans</taxon>
    </lineage>
</organism>
<dbReference type="Pfam" id="PF13416">
    <property type="entry name" value="SBP_bac_8"/>
    <property type="match status" value="1"/>
</dbReference>
<dbReference type="EMBL" id="CP000390">
    <property type="protein sequence ID" value="ABG65112.1"/>
    <property type="molecule type" value="Genomic_DNA"/>
</dbReference>
<dbReference type="AlphaFoldDB" id="Q11BW3"/>
<dbReference type="KEGG" id="mes:Meso_3744"/>
<keyword evidence="1" id="KW-0732">Signal</keyword>
<dbReference type="PANTHER" id="PTHR30006:SF2">
    <property type="entry name" value="ABC TRANSPORTER SUBSTRATE-BINDING PROTEIN"/>
    <property type="match status" value="1"/>
</dbReference>